<dbReference type="EMBL" id="JAPFFF010000012">
    <property type="protein sequence ID" value="KAK8875426.1"/>
    <property type="molecule type" value="Genomic_DNA"/>
</dbReference>
<keyword evidence="2" id="KW-1185">Reference proteome</keyword>
<evidence type="ECO:0000313" key="1">
    <source>
        <dbReference type="EMBL" id="KAK8875426.1"/>
    </source>
</evidence>
<dbReference type="Proteomes" id="UP001470230">
    <property type="component" value="Unassembled WGS sequence"/>
</dbReference>
<proteinExistence type="predicted"/>
<name>A0ABR2JDE1_9EUKA</name>
<reference evidence="1 2" key="1">
    <citation type="submission" date="2024-04" db="EMBL/GenBank/DDBJ databases">
        <title>Tritrichomonas musculus Genome.</title>
        <authorList>
            <person name="Alves-Ferreira E."/>
            <person name="Grigg M."/>
            <person name="Lorenzi H."/>
            <person name="Galac M."/>
        </authorList>
    </citation>
    <scope>NUCLEOTIDE SEQUENCE [LARGE SCALE GENOMIC DNA]</scope>
    <source>
        <strain evidence="1 2">EAF2021</strain>
    </source>
</reference>
<accession>A0ABR2JDE1</accession>
<organism evidence="1 2">
    <name type="scientific">Tritrichomonas musculus</name>
    <dbReference type="NCBI Taxonomy" id="1915356"/>
    <lineage>
        <taxon>Eukaryota</taxon>
        <taxon>Metamonada</taxon>
        <taxon>Parabasalia</taxon>
        <taxon>Tritrichomonadida</taxon>
        <taxon>Tritrichomonadidae</taxon>
        <taxon>Tritrichomonas</taxon>
    </lineage>
</organism>
<gene>
    <name evidence="1" type="ORF">M9Y10_005591</name>
</gene>
<sequence>MSNFNEYNFDYIHNSIEKNNIRKVYKNLNGFIETDLNGCPTNDYLAENPKYEKHASLLEQFKKAYNGIQFFVKPSLGEQNASVTMDALKIDREYPYIETVIECGKELFILFQSLLNGKLPKVDVLRKKIVDRISEYVAFTIDDEIIETPQDENYELFALNEKYKWTERCDDLNIDEIVQKIKNQKNIQKKKQKVYHLKKETN</sequence>
<protein>
    <submittedName>
        <fullName evidence="1">Uncharacterized protein</fullName>
    </submittedName>
</protein>
<evidence type="ECO:0000313" key="2">
    <source>
        <dbReference type="Proteomes" id="UP001470230"/>
    </source>
</evidence>
<comment type="caution">
    <text evidence="1">The sequence shown here is derived from an EMBL/GenBank/DDBJ whole genome shotgun (WGS) entry which is preliminary data.</text>
</comment>